<dbReference type="GO" id="GO:0015627">
    <property type="term" value="C:type II protein secretion system complex"/>
    <property type="evidence" value="ECO:0007669"/>
    <property type="project" value="InterPro"/>
</dbReference>
<gene>
    <name evidence="2" type="ORF">H9K75_08490</name>
</gene>
<protein>
    <submittedName>
        <fullName evidence="2">Type II secretion system protein M</fullName>
    </submittedName>
</protein>
<dbReference type="RefSeq" id="WP_187725431.1">
    <property type="nucleotide sequence ID" value="NZ_CP060783.1"/>
</dbReference>
<dbReference type="AlphaFoldDB" id="A0A7H0GNM5"/>
<evidence type="ECO:0000313" key="2">
    <source>
        <dbReference type="EMBL" id="QNP49891.1"/>
    </source>
</evidence>
<dbReference type="GO" id="GO:0015628">
    <property type="term" value="P:protein secretion by the type II secretion system"/>
    <property type="evidence" value="ECO:0007669"/>
    <property type="project" value="InterPro"/>
</dbReference>
<keyword evidence="1" id="KW-0472">Membrane</keyword>
<feature type="transmembrane region" description="Helical" evidence="1">
    <location>
        <begin position="32"/>
        <end position="50"/>
    </location>
</feature>
<dbReference type="KEGG" id="daer:H9K75_08490"/>
<accession>A0A7H0GNM5</accession>
<keyword evidence="1" id="KW-0812">Transmembrane</keyword>
<proteinExistence type="predicted"/>
<keyword evidence="1" id="KW-1133">Transmembrane helix</keyword>
<keyword evidence="3" id="KW-1185">Reference proteome</keyword>
<sequence>MKKQQAKGSSNRLAAVDVLRARWKTLAAREQTLVLIAASVVGLAVLWWLLLSPAIKTLRNAPAEHAQLDRQLQHMRSLQQEALELQKAPRVQGDDATRALQSSLTQAMGATAQVTFVGDRATVTLKAAPAAALGQWLAQVRGTARAIPIQAKLVRTNGAGKTGSNASTTLPAFWDGTLVLSMPVAN</sequence>
<name>A0A7H0GNM5_9BURK</name>
<reference evidence="2 3" key="1">
    <citation type="submission" date="2020-08" db="EMBL/GenBank/DDBJ databases">
        <title>Genome sequence of Diaphorobacter aerolatus KACC 16536T.</title>
        <authorList>
            <person name="Hyun D.-W."/>
            <person name="Bae J.-W."/>
        </authorList>
    </citation>
    <scope>NUCLEOTIDE SEQUENCE [LARGE SCALE GENOMIC DNA]</scope>
    <source>
        <strain evidence="2 3">KACC 16536</strain>
    </source>
</reference>
<evidence type="ECO:0000256" key="1">
    <source>
        <dbReference type="SAM" id="Phobius"/>
    </source>
</evidence>
<organism evidence="2 3">
    <name type="scientific">Diaphorobacter aerolatus</name>
    <dbReference type="NCBI Taxonomy" id="1288495"/>
    <lineage>
        <taxon>Bacteria</taxon>
        <taxon>Pseudomonadati</taxon>
        <taxon>Pseudomonadota</taxon>
        <taxon>Betaproteobacteria</taxon>
        <taxon>Burkholderiales</taxon>
        <taxon>Comamonadaceae</taxon>
        <taxon>Diaphorobacter</taxon>
    </lineage>
</organism>
<dbReference type="InterPro" id="IPR007690">
    <property type="entry name" value="T2SS_GspM"/>
</dbReference>
<dbReference type="EMBL" id="CP060783">
    <property type="protein sequence ID" value="QNP49891.1"/>
    <property type="molecule type" value="Genomic_DNA"/>
</dbReference>
<dbReference type="Proteomes" id="UP000516028">
    <property type="component" value="Chromosome"/>
</dbReference>
<evidence type="ECO:0000313" key="3">
    <source>
        <dbReference type="Proteomes" id="UP000516028"/>
    </source>
</evidence>
<dbReference type="Pfam" id="PF04612">
    <property type="entry name" value="T2SSM"/>
    <property type="match status" value="1"/>
</dbReference>